<dbReference type="Proteomes" id="UP001189429">
    <property type="component" value="Unassembled WGS sequence"/>
</dbReference>
<evidence type="ECO:0000313" key="3">
    <source>
        <dbReference type="Proteomes" id="UP001189429"/>
    </source>
</evidence>
<feature type="region of interest" description="Disordered" evidence="1">
    <location>
        <begin position="1"/>
        <end position="41"/>
    </location>
</feature>
<dbReference type="EMBL" id="CAUYUJ010021385">
    <property type="protein sequence ID" value="CAK0904305.1"/>
    <property type="molecule type" value="Genomic_DNA"/>
</dbReference>
<feature type="compositionally biased region" description="Polar residues" evidence="1">
    <location>
        <begin position="1"/>
        <end position="14"/>
    </location>
</feature>
<protein>
    <submittedName>
        <fullName evidence="2">Uncharacterized protein</fullName>
    </submittedName>
</protein>
<gene>
    <name evidence="2" type="ORF">PCOR1329_LOCUS80377</name>
</gene>
<reference evidence="2" key="1">
    <citation type="submission" date="2023-10" db="EMBL/GenBank/DDBJ databases">
        <authorList>
            <person name="Chen Y."/>
            <person name="Shah S."/>
            <person name="Dougan E. K."/>
            <person name="Thang M."/>
            <person name="Chan C."/>
        </authorList>
    </citation>
    <scope>NUCLEOTIDE SEQUENCE [LARGE SCALE GENOMIC DNA]</scope>
</reference>
<feature type="compositionally biased region" description="Basic and acidic residues" evidence="1">
    <location>
        <begin position="16"/>
        <end position="25"/>
    </location>
</feature>
<name>A0ABN9XZQ9_9DINO</name>
<feature type="compositionally biased region" description="Gly residues" evidence="1">
    <location>
        <begin position="175"/>
        <end position="185"/>
    </location>
</feature>
<keyword evidence="3" id="KW-1185">Reference proteome</keyword>
<sequence>MPSGMFSVSINTKQPPEPKEGDREPTVGIGPPGADAHTASKPVASITSHVFDAIMEAVGAELARTLEELQAQHGRLQQRAVRQAVSQAAAQLALQRPASGGHPSAREGREEQPSASPPGLEGRAAAKSGLAFVELPPVEVDPGLGKKAGGRDGTSWVLGPRLGRSPRPPGACAGTPGGFGDPELG</sequence>
<organism evidence="2 3">
    <name type="scientific">Prorocentrum cordatum</name>
    <dbReference type="NCBI Taxonomy" id="2364126"/>
    <lineage>
        <taxon>Eukaryota</taxon>
        <taxon>Sar</taxon>
        <taxon>Alveolata</taxon>
        <taxon>Dinophyceae</taxon>
        <taxon>Prorocentrales</taxon>
        <taxon>Prorocentraceae</taxon>
        <taxon>Prorocentrum</taxon>
    </lineage>
</organism>
<evidence type="ECO:0000256" key="1">
    <source>
        <dbReference type="SAM" id="MobiDB-lite"/>
    </source>
</evidence>
<feature type="region of interest" description="Disordered" evidence="1">
    <location>
        <begin position="91"/>
        <end position="185"/>
    </location>
</feature>
<evidence type="ECO:0000313" key="2">
    <source>
        <dbReference type="EMBL" id="CAK0904305.1"/>
    </source>
</evidence>
<proteinExistence type="predicted"/>
<comment type="caution">
    <text evidence="2">The sequence shown here is derived from an EMBL/GenBank/DDBJ whole genome shotgun (WGS) entry which is preliminary data.</text>
</comment>
<accession>A0ABN9XZQ9</accession>